<feature type="signal peptide" evidence="11">
    <location>
        <begin position="1"/>
        <end position="20"/>
    </location>
</feature>
<feature type="chain" id="PRO_5030645220" evidence="11">
    <location>
        <begin position="21"/>
        <end position="431"/>
    </location>
</feature>
<evidence type="ECO:0000256" key="8">
    <source>
        <dbReference type="ARBA" id="ARBA00023114"/>
    </source>
</evidence>
<accession>A0A7X2ITJ4</accession>
<organism evidence="13 14">
    <name type="scientific">Pseudoduganella rivuli</name>
    <dbReference type="NCBI Taxonomy" id="2666085"/>
    <lineage>
        <taxon>Bacteria</taxon>
        <taxon>Pseudomonadati</taxon>
        <taxon>Pseudomonadota</taxon>
        <taxon>Betaproteobacteria</taxon>
        <taxon>Burkholderiales</taxon>
        <taxon>Oxalobacteraceae</taxon>
        <taxon>Telluria group</taxon>
        <taxon>Pseudoduganella</taxon>
    </lineage>
</organism>
<dbReference type="GO" id="GO:0046930">
    <property type="term" value="C:pore complex"/>
    <property type="evidence" value="ECO:0007669"/>
    <property type="project" value="UniProtKB-KW"/>
</dbReference>
<evidence type="ECO:0000256" key="9">
    <source>
        <dbReference type="ARBA" id="ARBA00023136"/>
    </source>
</evidence>
<evidence type="ECO:0000256" key="3">
    <source>
        <dbReference type="ARBA" id="ARBA00022448"/>
    </source>
</evidence>
<keyword evidence="7" id="KW-0406">Ion transport</keyword>
<keyword evidence="5" id="KW-0812">Transmembrane</keyword>
<evidence type="ECO:0000256" key="7">
    <source>
        <dbReference type="ARBA" id="ARBA00023065"/>
    </source>
</evidence>
<keyword evidence="4" id="KW-1134">Transmembrane beta strand</keyword>
<dbReference type="RefSeq" id="WP_154380588.1">
    <property type="nucleotide sequence ID" value="NZ_WKJJ01000023.1"/>
</dbReference>
<keyword evidence="6 11" id="KW-0732">Signal</keyword>
<keyword evidence="14" id="KW-1185">Reference proteome</keyword>
<dbReference type="InterPro" id="IPR033900">
    <property type="entry name" value="Gram_neg_porin_domain"/>
</dbReference>
<feature type="domain" description="Porin" evidence="12">
    <location>
        <begin position="8"/>
        <end position="397"/>
    </location>
</feature>
<reference evidence="13 14" key="1">
    <citation type="submission" date="2019-11" db="EMBL/GenBank/DDBJ databases">
        <title>Novel species isolated from a subtropical stream in China.</title>
        <authorList>
            <person name="Lu H."/>
        </authorList>
    </citation>
    <scope>NUCLEOTIDE SEQUENCE [LARGE SCALE GENOMIC DNA]</scope>
    <source>
        <strain evidence="13 14">FT92W</strain>
    </source>
</reference>
<evidence type="ECO:0000256" key="5">
    <source>
        <dbReference type="ARBA" id="ARBA00022692"/>
    </source>
</evidence>
<keyword evidence="8" id="KW-0626">Porin</keyword>
<sequence length="431" mass="44815">MKAKLLAAGIAAVFAAPAMAQSSVTIYGIADAGIMYVNNGGGDSKTKLVSGIADGSRLGFRGTEDMGGGFKAIFNLEARVELDNGKQQTGNLSSNQTMALTEGLNYTLPAAAGGAATAAKLLAGVQAALNPAVNVNINNALFDRTSMVGLVTPAGAILLGRMYTPGYEVLAAGDVFESGTAAGWGGIVGGTGGLLTAGVSIRSDKSVQYRIETPSGFKAALMYGFEKSGYVGMDKRTWGANARYVANGWDVGLGYNYGTDQVGAKGLVTTTLAGSYSTGPWKVFAGAHKQENPNSVIIRFAMDTLAPTFAAFGTTLGPILTAQTTAALKRNFNLDAISYQAGFHYRMGQGRVMASIVRQDDKRADASDATQYGLGYDYNLSKRTDVYLIGAYIKNENDGQYAIGAASASGGFTAKPGMSSKGVQIGMRHRF</sequence>
<dbReference type="PANTHER" id="PTHR34501:SF9">
    <property type="entry name" value="MAJOR OUTER MEMBRANE PROTEIN P.IA"/>
    <property type="match status" value="1"/>
</dbReference>
<dbReference type="Proteomes" id="UP000446768">
    <property type="component" value="Unassembled WGS sequence"/>
</dbReference>
<dbReference type="PANTHER" id="PTHR34501">
    <property type="entry name" value="PROTEIN YDDL-RELATED"/>
    <property type="match status" value="1"/>
</dbReference>
<dbReference type="SUPFAM" id="SSF56935">
    <property type="entry name" value="Porins"/>
    <property type="match status" value="1"/>
</dbReference>
<name>A0A7X2ITJ4_9BURK</name>
<protein>
    <submittedName>
        <fullName evidence="13">Porin</fullName>
    </submittedName>
</protein>
<evidence type="ECO:0000256" key="2">
    <source>
        <dbReference type="ARBA" id="ARBA00011233"/>
    </source>
</evidence>
<keyword evidence="3" id="KW-0813">Transport</keyword>
<dbReference type="InterPro" id="IPR023614">
    <property type="entry name" value="Porin_dom_sf"/>
</dbReference>
<gene>
    <name evidence="13" type="ORF">GJ700_28965</name>
</gene>
<evidence type="ECO:0000256" key="10">
    <source>
        <dbReference type="ARBA" id="ARBA00023237"/>
    </source>
</evidence>
<evidence type="ECO:0000256" key="11">
    <source>
        <dbReference type="SAM" id="SignalP"/>
    </source>
</evidence>
<comment type="subunit">
    <text evidence="2">Homotrimer.</text>
</comment>
<dbReference type="GO" id="GO:0006811">
    <property type="term" value="P:monoatomic ion transport"/>
    <property type="evidence" value="ECO:0007669"/>
    <property type="project" value="UniProtKB-KW"/>
</dbReference>
<dbReference type="InterPro" id="IPR050298">
    <property type="entry name" value="Gram-neg_bact_OMP"/>
</dbReference>
<evidence type="ECO:0000256" key="1">
    <source>
        <dbReference type="ARBA" id="ARBA00004571"/>
    </source>
</evidence>
<dbReference type="GO" id="GO:0015288">
    <property type="term" value="F:porin activity"/>
    <property type="evidence" value="ECO:0007669"/>
    <property type="project" value="UniProtKB-KW"/>
</dbReference>
<evidence type="ECO:0000256" key="4">
    <source>
        <dbReference type="ARBA" id="ARBA00022452"/>
    </source>
</evidence>
<comment type="subcellular location">
    <subcellularLocation>
        <location evidence="1">Cell outer membrane</location>
        <topology evidence="1">Multi-pass membrane protein</topology>
    </subcellularLocation>
</comment>
<dbReference type="Gene3D" id="2.40.160.10">
    <property type="entry name" value="Porin"/>
    <property type="match status" value="1"/>
</dbReference>
<comment type="caution">
    <text evidence="13">The sequence shown here is derived from an EMBL/GenBank/DDBJ whole genome shotgun (WGS) entry which is preliminary data.</text>
</comment>
<evidence type="ECO:0000256" key="6">
    <source>
        <dbReference type="ARBA" id="ARBA00022729"/>
    </source>
</evidence>
<proteinExistence type="predicted"/>
<evidence type="ECO:0000313" key="13">
    <source>
        <dbReference type="EMBL" id="MRV75754.1"/>
    </source>
</evidence>
<dbReference type="CDD" id="cd00342">
    <property type="entry name" value="gram_neg_porins"/>
    <property type="match status" value="1"/>
</dbReference>
<dbReference type="Pfam" id="PF13609">
    <property type="entry name" value="Porin_4"/>
    <property type="match status" value="1"/>
</dbReference>
<keyword evidence="9" id="KW-0472">Membrane</keyword>
<evidence type="ECO:0000259" key="12">
    <source>
        <dbReference type="Pfam" id="PF13609"/>
    </source>
</evidence>
<evidence type="ECO:0000313" key="14">
    <source>
        <dbReference type="Proteomes" id="UP000446768"/>
    </source>
</evidence>
<dbReference type="AlphaFoldDB" id="A0A7X2ITJ4"/>
<keyword evidence="10" id="KW-0998">Cell outer membrane</keyword>
<dbReference type="EMBL" id="WKJJ01000023">
    <property type="protein sequence ID" value="MRV75754.1"/>
    <property type="molecule type" value="Genomic_DNA"/>
</dbReference>
<dbReference type="GO" id="GO:0009279">
    <property type="term" value="C:cell outer membrane"/>
    <property type="evidence" value="ECO:0007669"/>
    <property type="project" value="UniProtKB-SubCell"/>
</dbReference>